<reference evidence="2" key="1">
    <citation type="submission" date="2021-04" db="EMBL/GenBank/DDBJ databases">
        <title>Isolation of p-tert-butylphenol degrading bacteria Sphingobium phenoxybenzoativorans Tas13 from active sludge.</title>
        <authorList>
            <person name="Li Y."/>
        </authorList>
    </citation>
    <scope>NUCLEOTIDE SEQUENCE</scope>
    <source>
        <strain evidence="2">Tas13</strain>
    </source>
</reference>
<keyword evidence="1" id="KW-0732">Signal</keyword>
<protein>
    <submittedName>
        <fullName evidence="2">TraB/GumN family protein</fullName>
    </submittedName>
</protein>
<accession>A0A975K9M5</accession>
<keyword evidence="3" id="KW-1185">Reference proteome</keyword>
<dbReference type="KEGG" id="spph:KFK14_07945"/>
<dbReference type="AlphaFoldDB" id="A0A975K9M5"/>
<gene>
    <name evidence="2" type="ORF">KFK14_07945</name>
</gene>
<feature type="chain" id="PRO_5036949014" evidence="1">
    <location>
        <begin position="22"/>
        <end position="294"/>
    </location>
</feature>
<evidence type="ECO:0000313" key="2">
    <source>
        <dbReference type="EMBL" id="QUT07325.1"/>
    </source>
</evidence>
<dbReference type="PANTHER" id="PTHR40590">
    <property type="entry name" value="CYTOPLASMIC PROTEIN-RELATED"/>
    <property type="match status" value="1"/>
</dbReference>
<dbReference type="Proteomes" id="UP000681425">
    <property type="component" value="Chromosome"/>
</dbReference>
<proteinExistence type="predicted"/>
<name>A0A975K9M5_9SPHN</name>
<dbReference type="Pfam" id="PF01963">
    <property type="entry name" value="TraB_PrgY_gumN"/>
    <property type="match status" value="1"/>
</dbReference>
<dbReference type="EMBL" id="CP073910">
    <property type="protein sequence ID" value="QUT07325.1"/>
    <property type="molecule type" value="Genomic_DNA"/>
</dbReference>
<evidence type="ECO:0000313" key="3">
    <source>
        <dbReference type="Proteomes" id="UP000681425"/>
    </source>
</evidence>
<dbReference type="PROSITE" id="PS51257">
    <property type="entry name" value="PROKAR_LIPOPROTEIN"/>
    <property type="match status" value="1"/>
</dbReference>
<evidence type="ECO:0000256" key="1">
    <source>
        <dbReference type="SAM" id="SignalP"/>
    </source>
</evidence>
<dbReference type="PANTHER" id="PTHR40590:SF1">
    <property type="entry name" value="CYTOPLASMIC PROTEIN"/>
    <property type="match status" value="1"/>
</dbReference>
<sequence>MMRKSFVTVIGLALLLLTACGSERPLRDTREGPALWKAQRGETTAYIFGTIHVLPKGLAWETQTLRDAIAGSDRLVLEAAGLDDTAGSHEIFARLGQSPGLPAITDRVPPDKRPALEALIQRGGMSAQMLSSYESWAAAMLVSTVSQQDLKLSGEQGVETILTADFRDAGKPVEGLETIEQQLGVFDRMSEQTQRKFLAETIGQSQDVAAQFARMKSAWLSGDMDAIARDFVAEIAPEPELIGPLLTDRNRAWAAKVAVMRGRPFIAVGAAHLAGPDNLIALLEREGFRVSRVQ</sequence>
<dbReference type="CDD" id="cd14789">
    <property type="entry name" value="Tiki"/>
    <property type="match status" value="1"/>
</dbReference>
<organism evidence="2 3">
    <name type="scientific">Sphingobium phenoxybenzoativorans</name>
    <dbReference type="NCBI Taxonomy" id="1592790"/>
    <lineage>
        <taxon>Bacteria</taxon>
        <taxon>Pseudomonadati</taxon>
        <taxon>Pseudomonadota</taxon>
        <taxon>Alphaproteobacteria</taxon>
        <taxon>Sphingomonadales</taxon>
        <taxon>Sphingomonadaceae</taxon>
        <taxon>Sphingobium</taxon>
    </lineage>
</organism>
<dbReference type="RefSeq" id="WP_212610491.1">
    <property type="nucleotide sequence ID" value="NZ_CP073910.1"/>
</dbReference>
<dbReference type="InterPro" id="IPR047111">
    <property type="entry name" value="YbaP-like"/>
</dbReference>
<dbReference type="InterPro" id="IPR002816">
    <property type="entry name" value="TraB/PrgY/GumN_fam"/>
</dbReference>
<feature type="signal peptide" evidence="1">
    <location>
        <begin position="1"/>
        <end position="21"/>
    </location>
</feature>